<feature type="binding site" evidence="16">
    <location>
        <position position="184"/>
    </location>
    <ligand>
        <name>S-adenosyl-L-methionine</name>
        <dbReference type="ChEBI" id="CHEBI:59789"/>
        <label>2</label>
    </ligand>
</feature>
<keyword evidence="12 15" id="KW-0627">Porphyrin biosynthesis</keyword>
<dbReference type="SFLD" id="SFLDG01082">
    <property type="entry name" value="B12-binding_domain_containing"/>
    <property type="match status" value="1"/>
</dbReference>
<dbReference type="Pfam" id="PF04055">
    <property type="entry name" value="Radical_SAM"/>
    <property type="match status" value="1"/>
</dbReference>
<evidence type="ECO:0000256" key="7">
    <source>
        <dbReference type="ARBA" id="ARBA00022691"/>
    </source>
</evidence>
<sequence>MIGVDMQNSLLAKYSGSVPRYTSYPTAPHFHGDVQCGKYAQWLSELGSQHDLSLYVHIPYCDRLCWFCACHTKHTLKYEPIETYLVSLKKEIAKVGSLVSRGAKVSALHFGGGSPTMLRPHDLVDLMKAFRAAFDFRNDAEISVEMDPNDLDEARYDALAAIGMTRASLGVQDFNPKVQKTINRVQTFEQTKSVVDAVRGRGVHSVNCDILYGLPYQTMATLEATVNDIVSLSPDRIALFGYAHVPWMKKHQTMIPEEALPDVEARFAQMTQAADMLVEAGYEPIGIDHFAKPDDRLAVAARQGRLRRNFQGYTDDTAEALIGFGASSIGQLPQGYVQNMPATGEYQRMADAEGLAVVRGIELSDDDRLRAHVIEEIMCRFAFSFETVREGFPRLGETVIAEARQYAASNPDAICEIVGEEFRLTEAGKPFARSVAAVFDSYLATGKGRHSIAV</sequence>
<feature type="binding site" evidence="16">
    <location>
        <position position="145"/>
    </location>
    <ligand>
        <name>S-adenosyl-L-methionine</name>
        <dbReference type="ChEBI" id="CHEBI:59789"/>
        <label>1</label>
    </ligand>
</feature>
<evidence type="ECO:0000256" key="6">
    <source>
        <dbReference type="ARBA" id="ARBA00022490"/>
    </source>
</evidence>
<evidence type="ECO:0000256" key="8">
    <source>
        <dbReference type="ARBA" id="ARBA00022723"/>
    </source>
</evidence>
<evidence type="ECO:0000256" key="14">
    <source>
        <dbReference type="ARBA" id="ARBA00048321"/>
    </source>
</evidence>
<evidence type="ECO:0000259" key="18">
    <source>
        <dbReference type="PROSITE" id="PS51918"/>
    </source>
</evidence>
<keyword evidence="7 15" id="KW-0949">S-adenosyl-L-methionine</keyword>
<dbReference type="GO" id="GO:0005737">
    <property type="term" value="C:cytoplasm"/>
    <property type="evidence" value="ECO:0007669"/>
    <property type="project" value="UniProtKB-SubCell"/>
</dbReference>
<feature type="binding site" evidence="16">
    <location>
        <position position="243"/>
    </location>
    <ligand>
        <name>S-adenosyl-L-methionine</name>
        <dbReference type="ChEBI" id="CHEBI:59789"/>
        <label>2</label>
    </ligand>
</feature>
<protein>
    <recommendedName>
        <fullName evidence="15">Coproporphyrinogen-III oxidase</fullName>
        <ecNumber evidence="15">1.3.98.3</ecNumber>
    </recommendedName>
</protein>
<comment type="caution">
    <text evidence="19">The sequence shown here is derived from an EMBL/GenBank/DDBJ whole genome shotgun (WGS) entry which is preliminary data.</text>
</comment>
<evidence type="ECO:0000256" key="17">
    <source>
        <dbReference type="PIRSR" id="PIRSR000167-2"/>
    </source>
</evidence>
<feature type="binding site" evidence="16">
    <location>
        <position position="112"/>
    </location>
    <ligand>
        <name>S-adenosyl-L-methionine</name>
        <dbReference type="ChEBI" id="CHEBI:59789"/>
        <label>1</label>
    </ligand>
</feature>
<dbReference type="UniPathway" id="UPA00251">
    <property type="reaction ID" value="UER00323"/>
</dbReference>
<name>A0A512HHV3_9HYPH</name>
<feature type="binding site" evidence="16">
    <location>
        <begin position="67"/>
        <end position="69"/>
    </location>
    <ligand>
        <name>S-adenosyl-L-methionine</name>
        <dbReference type="ChEBI" id="CHEBI:59789"/>
        <label>2</label>
    </ligand>
</feature>
<evidence type="ECO:0000256" key="5">
    <source>
        <dbReference type="ARBA" id="ARBA00022485"/>
    </source>
</evidence>
<proteinExistence type="inferred from homology"/>
<keyword evidence="6 15" id="KW-0963">Cytoplasm</keyword>
<feature type="domain" description="Radical SAM core" evidence="18">
    <location>
        <begin position="46"/>
        <end position="283"/>
    </location>
</feature>
<dbReference type="EMBL" id="BJZP01000007">
    <property type="protein sequence ID" value="GEO85023.1"/>
    <property type="molecule type" value="Genomic_DNA"/>
</dbReference>
<dbReference type="InterPro" id="IPR007197">
    <property type="entry name" value="rSAM"/>
</dbReference>
<dbReference type="InterPro" id="IPR006638">
    <property type="entry name" value="Elp3/MiaA/NifB-like_rSAM"/>
</dbReference>
<keyword evidence="20" id="KW-1185">Reference proteome</keyword>
<evidence type="ECO:0000256" key="11">
    <source>
        <dbReference type="ARBA" id="ARBA00023014"/>
    </source>
</evidence>
<comment type="cofactor">
    <cofactor evidence="15 17">
        <name>[4Fe-4S] cluster</name>
        <dbReference type="ChEBI" id="CHEBI:49883"/>
    </cofactor>
    <text evidence="15 17">Binds 1 [4Fe-4S] cluster. The cluster is coordinated with 3 cysteines and an exchangeable S-adenosyl-L-methionine.</text>
</comment>
<evidence type="ECO:0000256" key="1">
    <source>
        <dbReference type="ARBA" id="ARBA00004496"/>
    </source>
</evidence>
<evidence type="ECO:0000256" key="13">
    <source>
        <dbReference type="ARBA" id="ARBA00024295"/>
    </source>
</evidence>
<gene>
    <name evidence="19" type="primary">hemN_2</name>
    <name evidence="19" type="ORF">RNA01_19550</name>
</gene>
<dbReference type="InterPro" id="IPR023404">
    <property type="entry name" value="rSAM_horseshoe"/>
</dbReference>
<evidence type="ECO:0000256" key="16">
    <source>
        <dbReference type="PIRSR" id="PIRSR000167-1"/>
    </source>
</evidence>
<dbReference type="AlphaFoldDB" id="A0A512HHV3"/>
<comment type="pathway">
    <text evidence="2 15">Porphyrin-containing compound metabolism; protoporphyrin-IX biosynthesis; protoporphyrinogen-IX from coproporphyrinogen-III (AdoMet route): step 1/1.</text>
</comment>
<feature type="binding site" evidence="16">
    <location>
        <position position="209"/>
    </location>
    <ligand>
        <name>S-adenosyl-L-methionine</name>
        <dbReference type="ChEBI" id="CHEBI:59789"/>
        <label>2</label>
    </ligand>
</feature>
<dbReference type="PANTHER" id="PTHR13932">
    <property type="entry name" value="COPROPORPHYRINIGEN III OXIDASE"/>
    <property type="match status" value="1"/>
</dbReference>
<accession>A0A512HHV3</accession>
<dbReference type="NCBIfam" id="TIGR00538">
    <property type="entry name" value="hemN"/>
    <property type="match status" value="1"/>
</dbReference>
<dbReference type="SFLD" id="SFLDS00029">
    <property type="entry name" value="Radical_SAM"/>
    <property type="match status" value="1"/>
</dbReference>
<organism evidence="19 20">
    <name type="scientific">Ciceribacter naphthalenivorans</name>
    <dbReference type="NCBI Taxonomy" id="1118451"/>
    <lineage>
        <taxon>Bacteria</taxon>
        <taxon>Pseudomonadati</taxon>
        <taxon>Pseudomonadota</taxon>
        <taxon>Alphaproteobacteria</taxon>
        <taxon>Hyphomicrobiales</taxon>
        <taxon>Rhizobiaceae</taxon>
        <taxon>Ciceribacter</taxon>
    </lineage>
</organism>
<evidence type="ECO:0000256" key="10">
    <source>
        <dbReference type="ARBA" id="ARBA00023004"/>
    </source>
</evidence>
<evidence type="ECO:0000313" key="19">
    <source>
        <dbReference type="EMBL" id="GEO85023.1"/>
    </source>
</evidence>
<feature type="binding site" evidence="16">
    <location>
        <position position="55"/>
    </location>
    <ligand>
        <name>S-adenosyl-L-methionine</name>
        <dbReference type="ChEBI" id="CHEBI:59789"/>
        <label>1</label>
    </ligand>
</feature>
<dbReference type="GO" id="GO:0004109">
    <property type="term" value="F:coproporphyrinogen oxidase activity"/>
    <property type="evidence" value="ECO:0007669"/>
    <property type="project" value="InterPro"/>
</dbReference>
<comment type="catalytic activity">
    <reaction evidence="14 15">
        <text>coproporphyrinogen III + 2 S-adenosyl-L-methionine = protoporphyrinogen IX + 2 5'-deoxyadenosine + 2 L-methionine + 2 CO2</text>
        <dbReference type="Rhea" id="RHEA:15425"/>
        <dbReference type="ChEBI" id="CHEBI:16526"/>
        <dbReference type="ChEBI" id="CHEBI:17319"/>
        <dbReference type="ChEBI" id="CHEBI:57307"/>
        <dbReference type="ChEBI" id="CHEBI:57309"/>
        <dbReference type="ChEBI" id="CHEBI:57844"/>
        <dbReference type="ChEBI" id="CHEBI:59789"/>
        <dbReference type="EC" id="1.3.98.3"/>
    </reaction>
</comment>
<dbReference type="EC" id="1.3.98.3" evidence="15"/>
<feature type="binding site" evidence="17">
    <location>
        <position position="68"/>
    </location>
    <ligand>
        <name>[4Fe-4S] cluster</name>
        <dbReference type="ChEBI" id="CHEBI:49883"/>
        <note>4Fe-4S-S-AdoMet</note>
    </ligand>
</feature>
<feature type="binding site" evidence="16">
    <location>
        <position position="329"/>
    </location>
    <ligand>
        <name>S-adenosyl-L-methionine</name>
        <dbReference type="ChEBI" id="CHEBI:59789"/>
        <label>1</label>
    </ligand>
</feature>
<dbReference type="PANTHER" id="PTHR13932:SF6">
    <property type="entry name" value="OXYGEN-INDEPENDENT COPROPORPHYRINOGEN III OXIDASE"/>
    <property type="match status" value="1"/>
</dbReference>
<dbReference type="CDD" id="cd01335">
    <property type="entry name" value="Radical_SAM"/>
    <property type="match status" value="1"/>
</dbReference>
<evidence type="ECO:0000256" key="4">
    <source>
        <dbReference type="ARBA" id="ARBA00011245"/>
    </source>
</evidence>
<dbReference type="InterPro" id="IPR004558">
    <property type="entry name" value="Coprogen_oxidase_HemN"/>
</dbReference>
<dbReference type="GO" id="GO:0006782">
    <property type="term" value="P:protoporphyrinogen IX biosynthetic process"/>
    <property type="evidence" value="ECO:0007669"/>
    <property type="project" value="UniProtKB-UniPathway"/>
</dbReference>
<dbReference type="GO" id="GO:0051989">
    <property type="term" value="F:coproporphyrinogen dehydrogenase activity"/>
    <property type="evidence" value="ECO:0007669"/>
    <property type="project" value="UniProtKB-EC"/>
</dbReference>
<dbReference type="GO" id="GO:0046872">
    <property type="term" value="F:metal ion binding"/>
    <property type="evidence" value="ECO:0007669"/>
    <property type="project" value="UniProtKB-KW"/>
</dbReference>
<keyword evidence="5 15" id="KW-0004">4Fe-4S</keyword>
<reference evidence="19 20" key="1">
    <citation type="submission" date="2019-07" db="EMBL/GenBank/DDBJ databases">
        <title>Whole genome shotgun sequence of Rhizobium naphthalenivorans NBRC 107585.</title>
        <authorList>
            <person name="Hosoyama A."/>
            <person name="Uohara A."/>
            <person name="Ohji S."/>
            <person name="Ichikawa N."/>
        </authorList>
    </citation>
    <scope>NUCLEOTIDE SEQUENCE [LARGE SCALE GENOMIC DNA]</scope>
    <source>
        <strain evidence="19 20">NBRC 107585</strain>
    </source>
</reference>
<comment type="subunit">
    <text evidence="4">Monomer.</text>
</comment>
<evidence type="ECO:0000256" key="9">
    <source>
        <dbReference type="ARBA" id="ARBA00023002"/>
    </source>
</evidence>
<dbReference type="SFLD" id="SFLDG01065">
    <property type="entry name" value="anaerobic_coproporphyrinogen-I"/>
    <property type="match status" value="1"/>
</dbReference>
<keyword evidence="8 15" id="KW-0479">Metal-binding</keyword>
<keyword evidence="10 15" id="KW-0408">Iron</keyword>
<evidence type="ECO:0000256" key="2">
    <source>
        <dbReference type="ARBA" id="ARBA00004785"/>
    </source>
</evidence>
<evidence type="ECO:0000256" key="12">
    <source>
        <dbReference type="ARBA" id="ARBA00023244"/>
    </source>
</evidence>
<dbReference type="Gene3D" id="3.80.30.20">
    <property type="entry name" value="tm_1862 like domain"/>
    <property type="match status" value="1"/>
</dbReference>
<evidence type="ECO:0000313" key="20">
    <source>
        <dbReference type="Proteomes" id="UP000321717"/>
    </source>
</evidence>
<dbReference type="Proteomes" id="UP000321717">
    <property type="component" value="Unassembled WGS sequence"/>
</dbReference>
<feature type="binding site" evidence="17">
    <location>
        <position position="61"/>
    </location>
    <ligand>
        <name>[4Fe-4S] cluster</name>
        <dbReference type="ChEBI" id="CHEBI:49883"/>
        <note>4Fe-4S-S-AdoMet</note>
    </ligand>
</feature>
<evidence type="ECO:0000256" key="15">
    <source>
        <dbReference type="PIRNR" id="PIRNR000167"/>
    </source>
</evidence>
<feature type="binding site" evidence="16">
    <location>
        <position position="172"/>
    </location>
    <ligand>
        <name>S-adenosyl-L-methionine</name>
        <dbReference type="ChEBI" id="CHEBI:59789"/>
        <label>2</label>
    </ligand>
</feature>
<dbReference type="SUPFAM" id="SSF102114">
    <property type="entry name" value="Radical SAM enzymes"/>
    <property type="match status" value="1"/>
</dbReference>
<keyword evidence="11 15" id="KW-0411">Iron-sulfur</keyword>
<dbReference type="PIRSF" id="PIRSF000167">
    <property type="entry name" value="HemN"/>
    <property type="match status" value="1"/>
</dbReference>
<comment type="subcellular location">
    <subcellularLocation>
        <location evidence="1 15">Cytoplasm</location>
    </subcellularLocation>
</comment>
<comment type="similarity">
    <text evidence="3 15">Belongs to the anaerobic coproporphyrinogen-III oxidase family.</text>
</comment>
<dbReference type="InterPro" id="IPR058240">
    <property type="entry name" value="rSAM_sf"/>
</dbReference>
<dbReference type="PROSITE" id="PS51918">
    <property type="entry name" value="RADICAL_SAM"/>
    <property type="match status" value="1"/>
</dbReference>
<keyword evidence="9 15" id="KW-0560">Oxidoreductase</keyword>
<feature type="binding site" evidence="17">
    <location>
        <position position="65"/>
    </location>
    <ligand>
        <name>[4Fe-4S] cluster</name>
        <dbReference type="ChEBI" id="CHEBI:49883"/>
        <note>4Fe-4S-S-AdoMet</note>
    </ligand>
</feature>
<dbReference type="InterPro" id="IPR034505">
    <property type="entry name" value="Coproporphyrinogen-III_oxidase"/>
</dbReference>
<dbReference type="SMART" id="SM00729">
    <property type="entry name" value="Elp3"/>
    <property type="match status" value="1"/>
</dbReference>
<evidence type="ECO:0000256" key="3">
    <source>
        <dbReference type="ARBA" id="ARBA00005493"/>
    </source>
</evidence>
<dbReference type="GO" id="GO:0051539">
    <property type="term" value="F:4 iron, 4 sulfur cluster binding"/>
    <property type="evidence" value="ECO:0007669"/>
    <property type="project" value="UniProtKB-KW"/>
</dbReference>
<dbReference type="Gene3D" id="1.10.10.920">
    <property type="match status" value="1"/>
</dbReference>
<comment type="function">
    <text evidence="13">Involved in the heme biosynthesis. Catalyzes the anaerobic oxidative decarboxylation of propionate groups of rings A and B of coproporphyrinogen III to yield the vinyl groups in protoporphyrinogen IX.</text>
</comment>